<organism evidence="1 2">
    <name type="scientific">Trichonephila clavata</name>
    <name type="common">Joro spider</name>
    <name type="synonym">Nephila clavata</name>
    <dbReference type="NCBI Taxonomy" id="2740835"/>
    <lineage>
        <taxon>Eukaryota</taxon>
        <taxon>Metazoa</taxon>
        <taxon>Ecdysozoa</taxon>
        <taxon>Arthropoda</taxon>
        <taxon>Chelicerata</taxon>
        <taxon>Arachnida</taxon>
        <taxon>Araneae</taxon>
        <taxon>Araneomorphae</taxon>
        <taxon>Entelegynae</taxon>
        <taxon>Araneoidea</taxon>
        <taxon>Nephilidae</taxon>
        <taxon>Trichonephila</taxon>
    </lineage>
</organism>
<proteinExistence type="predicted"/>
<evidence type="ECO:0000313" key="2">
    <source>
        <dbReference type="Proteomes" id="UP000887116"/>
    </source>
</evidence>
<dbReference type="PANTHER" id="PTHR47331:SF1">
    <property type="entry name" value="GAG-LIKE PROTEIN"/>
    <property type="match status" value="1"/>
</dbReference>
<dbReference type="EMBL" id="BMAO01035251">
    <property type="protein sequence ID" value="GFR02317.1"/>
    <property type="molecule type" value="Genomic_DNA"/>
</dbReference>
<keyword evidence="2" id="KW-1185">Reference proteome</keyword>
<dbReference type="PANTHER" id="PTHR47331">
    <property type="entry name" value="PHD-TYPE DOMAIN-CONTAINING PROTEIN"/>
    <property type="match status" value="1"/>
</dbReference>
<dbReference type="AlphaFoldDB" id="A0A8X6LBG6"/>
<dbReference type="Proteomes" id="UP000887116">
    <property type="component" value="Unassembled WGS sequence"/>
</dbReference>
<sequence length="100" mass="11001">MILDSNGDSSDVQIHTFSDASQKAYGAAAFLMVKYKDRISVDLMTSKSSVAPLKKLSLLRLELMGALLAARLVKEEKKIIDQKCSTKVFLDGLSDHLILD</sequence>
<dbReference type="Pfam" id="PF05380">
    <property type="entry name" value="Peptidase_A17"/>
    <property type="match status" value="1"/>
</dbReference>
<name>A0A8X6LBG6_TRICU</name>
<reference evidence="1" key="1">
    <citation type="submission" date="2020-07" db="EMBL/GenBank/DDBJ databases">
        <title>Multicomponent nature underlies the extraordinary mechanical properties of spider dragline silk.</title>
        <authorList>
            <person name="Kono N."/>
            <person name="Nakamura H."/>
            <person name="Mori M."/>
            <person name="Yoshida Y."/>
            <person name="Ohtoshi R."/>
            <person name="Malay A.D."/>
            <person name="Moran D.A.P."/>
            <person name="Tomita M."/>
            <person name="Numata K."/>
            <person name="Arakawa K."/>
        </authorList>
    </citation>
    <scope>NUCLEOTIDE SEQUENCE</scope>
</reference>
<accession>A0A8X6LBG6</accession>
<dbReference type="OrthoDB" id="10448823at2759"/>
<protein>
    <submittedName>
        <fullName evidence="1">Uncharacterized protein</fullName>
    </submittedName>
</protein>
<evidence type="ECO:0000313" key="1">
    <source>
        <dbReference type="EMBL" id="GFR02317.1"/>
    </source>
</evidence>
<gene>
    <name evidence="1" type="ORF">TNCT_348091</name>
</gene>
<dbReference type="InterPro" id="IPR008042">
    <property type="entry name" value="Retrotrans_Pao"/>
</dbReference>
<comment type="caution">
    <text evidence="1">The sequence shown here is derived from an EMBL/GenBank/DDBJ whole genome shotgun (WGS) entry which is preliminary data.</text>
</comment>